<evidence type="ECO:0008006" key="4">
    <source>
        <dbReference type="Google" id="ProtNLM"/>
    </source>
</evidence>
<feature type="chain" id="PRO_5038967592" description="VCBS repeat-containing protein" evidence="1">
    <location>
        <begin position="26"/>
        <end position="266"/>
    </location>
</feature>
<gene>
    <name evidence="2" type="ORF">D1970_09580</name>
</gene>
<dbReference type="AlphaFoldDB" id="A0A398B746"/>
<proteinExistence type="predicted"/>
<name>A0A398B746_9BACI</name>
<evidence type="ECO:0000256" key="1">
    <source>
        <dbReference type="SAM" id="SignalP"/>
    </source>
</evidence>
<keyword evidence="1" id="KW-0732">Signal</keyword>
<comment type="caution">
    <text evidence="2">The sequence shown here is derived from an EMBL/GenBank/DDBJ whole genome shotgun (WGS) entry which is preliminary data.</text>
</comment>
<dbReference type="EMBL" id="QWVT01000015">
    <property type="protein sequence ID" value="RID85775.1"/>
    <property type="molecule type" value="Genomic_DNA"/>
</dbReference>
<reference evidence="2 3" key="1">
    <citation type="submission" date="2018-08" db="EMBL/GenBank/DDBJ databases">
        <title>Bacillus jemisoniae sp. nov., Bacillus chryseoplanitiae sp. nov., Bacillus resnikiae sp. nov., and Bacillus frankliniae sp. nov., isolated from Viking spacecraft and associated surfaces.</title>
        <authorList>
            <person name="Seuylemezian A."/>
            <person name="Vaishampayan P."/>
        </authorList>
    </citation>
    <scope>NUCLEOTIDE SEQUENCE [LARGE SCALE GENOMIC DNA]</scope>
    <source>
        <strain evidence="2 3">JJ-247</strain>
    </source>
</reference>
<accession>A0A398B746</accession>
<dbReference type="RefSeq" id="WP_119112628.1">
    <property type="nucleotide sequence ID" value="NZ_CBCSEO010000002.1"/>
</dbReference>
<feature type="signal peptide" evidence="1">
    <location>
        <begin position="1"/>
        <end position="25"/>
    </location>
</feature>
<dbReference type="OrthoDB" id="1653343at2"/>
<evidence type="ECO:0000313" key="2">
    <source>
        <dbReference type="EMBL" id="RID85775.1"/>
    </source>
</evidence>
<evidence type="ECO:0000313" key="3">
    <source>
        <dbReference type="Proteomes" id="UP000265816"/>
    </source>
</evidence>
<organism evidence="2 3">
    <name type="scientific">Mesobacillus zeae</name>
    <dbReference type="NCBI Taxonomy" id="1917180"/>
    <lineage>
        <taxon>Bacteria</taxon>
        <taxon>Bacillati</taxon>
        <taxon>Bacillota</taxon>
        <taxon>Bacilli</taxon>
        <taxon>Bacillales</taxon>
        <taxon>Bacillaceae</taxon>
        <taxon>Mesobacillus</taxon>
    </lineage>
</organism>
<protein>
    <recommendedName>
        <fullName evidence="4">VCBS repeat-containing protein</fullName>
    </recommendedName>
</protein>
<dbReference type="Proteomes" id="UP000265816">
    <property type="component" value="Unassembled WGS sequence"/>
</dbReference>
<keyword evidence="3" id="KW-1185">Reference proteome</keyword>
<sequence>MRKSLLFAISSIVLLSLFAISSVNAVSALEEPKIFVKKKADVTGDNKKDTILLKGVSFEENSAYLKAVLLETITSHGQKLTIKLPGGYDPELTLKDLNHDGIKDMFVGIPTGGSGGLSNYFLYTMKYGVASNLTVPDPLQVTSQFEDGYKASITLDQTGKTYTFDLSSRKADYERLGLYQDGKLNEPTELMVQPYGLLEPVKLESGEYGLKGIQRVSGAYQADAIASVVSHWVYKDGKWVLSKTYVKKTGTQKERKGIFHWRSKEK</sequence>